<evidence type="ECO:0000313" key="1">
    <source>
        <dbReference type="EMBL" id="KAH6628047.1"/>
    </source>
</evidence>
<dbReference type="Proteomes" id="UP000724584">
    <property type="component" value="Unassembled WGS sequence"/>
</dbReference>
<keyword evidence="2" id="KW-1185">Reference proteome</keyword>
<organism evidence="1 2">
    <name type="scientific">Chaetomium tenue</name>
    <dbReference type="NCBI Taxonomy" id="1854479"/>
    <lineage>
        <taxon>Eukaryota</taxon>
        <taxon>Fungi</taxon>
        <taxon>Dikarya</taxon>
        <taxon>Ascomycota</taxon>
        <taxon>Pezizomycotina</taxon>
        <taxon>Sordariomycetes</taxon>
        <taxon>Sordariomycetidae</taxon>
        <taxon>Sordariales</taxon>
        <taxon>Chaetomiaceae</taxon>
        <taxon>Chaetomium</taxon>
    </lineage>
</organism>
<comment type="caution">
    <text evidence="1">The sequence shown here is derived from an EMBL/GenBank/DDBJ whole genome shotgun (WGS) entry which is preliminary data.</text>
</comment>
<dbReference type="EMBL" id="JAGIZQ010000005">
    <property type="protein sequence ID" value="KAH6628047.1"/>
    <property type="molecule type" value="Genomic_DNA"/>
</dbReference>
<sequence length="266" mass="28437">MASNVKFNAPLTVTHIGTATAIIHVDGINLLTDPVFSPAGTEWDVGVAVLKISDTPAKGLASLPHIDAVLLSHEDHPDNLDEPGRATLDGRHVFTTPDGAKKLAPRPGVRAIQPWETLPLDIGGKRFEVTGTPCEHLPGGEVTGFIISAPSFGTTDGKPNAIYFSGDTIYLPELAKMKERFHISAALLNIGKATVELPTGPLTITMDGADAAKLFKELEADVLVPMHFESWGHFAEKREELAASLEKEGVMDKVLWLEPGVKTALA</sequence>
<protein>
    <submittedName>
        <fullName evidence="1">Beta-lactamase superfamily domain-containing protein</fullName>
    </submittedName>
</protein>
<evidence type="ECO:0000313" key="2">
    <source>
        <dbReference type="Proteomes" id="UP000724584"/>
    </source>
</evidence>
<gene>
    <name evidence="1" type="ORF">F5144DRAFT_577842</name>
</gene>
<reference evidence="1 2" key="1">
    <citation type="journal article" date="2021" name="Nat. Commun.">
        <title>Genetic determinants of endophytism in the Arabidopsis root mycobiome.</title>
        <authorList>
            <person name="Mesny F."/>
            <person name="Miyauchi S."/>
            <person name="Thiergart T."/>
            <person name="Pickel B."/>
            <person name="Atanasova L."/>
            <person name="Karlsson M."/>
            <person name="Huettel B."/>
            <person name="Barry K.W."/>
            <person name="Haridas S."/>
            <person name="Chen C."/>
            <person name="Bauer D."/>
            <person name="Andreopoulos W."/>
            <person name="Pangilinan J."/>
            <person name="LaButti K."/>
            <person name="Riley R."/>
            <person name="Lipzen A."/>
            <person name="Clum A."/>
            <person name="Drula E."/>
            <person name="Henrissat B."/>
            <person name="Kohler A."/>
            <person name="Grigoriev I.V."/>
            <person name="Martin F.M."/>
            <person name="Hacquard S."/>
        </authorList>
    </citation>
    <scope>NUCLEOTIDE SEQUENCE [LARGE SCALE GENOMIC DNA]</scope>
    <source>
        <strain evidence="1 2">MPI-SDFR-AT-0079</strain>
    </source>
</reference>
<accession>A0ACB7P2A6</accession>
<proteinExistence type="predicted"/>
<name>A0ACB7P2A6_9PEZI</name>